<dbReference type="SUPFAM" id="SSF56112">
    <property type="entry name" value="Protein kinase-like (PK-like)"/>
    <property type="match status" value="1"/>
</dbReference>
<dbReference type="GO" id="GO:0008483">
    <property type="term" value="F:transaminase activity"/>
    <property type="evidence" value="ECO:0007669"/>
    <property type="project" value="UniProtKB-KW"/>
</dbReference>
<comment type="similarity">
    <text evidence="2">Belongs to the class-III pyridoxal-phosphate-dependent aminotransferase family.</text>
</comment>
<dbReference type="Pfam" id="PF00202">
    <property type="entry name" value="Aminotran_3"/>
    <property type="match status" value="1"/>
</dbReference>
<comment type="cofactor">
    <cofactor evidence="1">
        <name>pyridoxal 5'-phosphate</name>
        <dbReference type="ChEBI" id="CHEBI:597326"/>
    </cofactor>
</comment>
<evidence type="ECO:0000256" key="3">
    <source>
        <dbReference type="ARBA" id="ARBA00022898"/>
    </source>
</evidence>
<dbReference type="InterPro" id="IPR005814">
    <property type="entry name" value="Aminotrans_3"/>
</dbReference>
<dbReference type="PANTHER" id="PTHR45688">
    <property type="match status" value="1"/>
</dbReference>
<dbReference type="InterPro" id="IPR015424">
    <property type="entry name" value="PyrdxlP-dep_Trfase"/>
</dbReference>
<evidence type="ECO:0000256" key="2">
    <source>
        <dbReference type="ARBA" id="ARBA00008954"/>
    </source>
</evidence>
<dbReference type="Pfam" id="PF01636">
    <property type="entry name" value="APH"/>
    <property type="match status" value="1"/>
</dbReference>
<name>A0ABW5TAA5_9FLAO</name>
<dbReference type="SUPFAM" id="SSF53383">
    <property type="entry name" value="PLP-dependent transferases"/>
    <property type="match status" value="1"/>
</dbReference>
<comment type="caution">
    <text evidence="5">The sequence shown here is derived from an EMBL/GenBank/DDBJ whole genome shotgun (WGS) entry which is preliminary data.</text>
</comment>
<dbReference type="InterPro" id="IPR015421">
    <property type="entry name" value="PyrdxlP-dep_Trfase_major"/>
</dbReference>
<dbReference type="RefSeq" id="WP_380290405.1">
    <property type="nucleotide sequence ID" value="NZ_JBHULY010000013.1"/>
</dbReference>
<protein>
    <submittedName>
        <fullName evidence="5">Aminotransferase class III-fold pyridoxal phosphate-dependent enzyme</fullName>
    </submittedName>
</protein>
<dbReference type="CDD" id="cd00610">
    <property type="entry name" value="OAT_like"/>
    <property type="match status" value="1"/>
</dbReference>
<dbReference type="EMBL" id="JBHULY010000013">
    <property type="protein sequence ID" value="MFD2725941.1"/>
    <property type="molecule type" value="Genomic_DNA"/>
</dbReference>
<dbReference type="InterPro" id="IPR049704">
    <property type="entry name" value="Aminotrans_3_PPA_site"/>
</dbReference>
<dbReference type="PROSITE" id="PS00600">
    <property type="entry name" value="AA_TRANSFER_CLASS_3"/>
    <property type="match status" value="1"/>
</dbReference>
<dbReference type="Gene3D" id="3.40.640.10">
    <property type="entry name" value="Type I PLP-dependent aspartate aminotransferase-like (Major domain)"/>
    <property type="match status" value="1"/>
</dbReference>
<reference evidence="6" key="1">
    <citation type="journal article" date="2019" name="Int. J. Syst. Evol. Microbiol.">
        <title>The Global Catalogue of Microorganisms (GCM) 10K type strain sequencing project: providing services to taxonomists for standard genome sequencing and annotation.</title>
        <authorList>
            <consortium name="The Broad Institute Genomics Platform"/>
            <consortium name="The Broad Institute Genome Sequencing Center for Infectious Disease"/>
            <person name="Wu L."/>
            <person name="Ma J."/>
        </authorList>
    </citation>
    <scope>NUCLEOTIDE SEQUENCE [LARGE SCALE GENOMIC DNA]</scope>
    <source>
        <strain evidence="6">KCTC 42398</strain>
    </source>
</reference>
<keyword evidence="6" id="KW-1185">Reference proteome</keyword>
<keyword evidence="5" id="KW-0032">Aminotransferase</keyword>
<accession>A0ABW5TAA5</accession>
<evidence type="ECO:0000259" key="4">
    <source>
        <dbReference type="Pfam" id="PF01636"/>
    </source>
</evidence>
<gene>
    <name evidence="5" type="ORF">ACFSR8_06920</name>
</gene>
<evidence type="ECO:0000313" key="6">
    <source>
        <dbReference type="Proteomes" id="UP001597476"/>
    </source>
</evidence>
<feature type="domain" description="Aminoglycoside phosphotransferase" evidence="4">
    <location>
        <begin position="21"/>
        <end position="249"/>
    </location>
</feature>
<sequence length="757" mass="85611">MKAFIEKEFGFTVDKIKHLNGYDNENHKVLCKSSNYVFKTYAFSDSLHDIVKAENEALVFLEEKMDKGTPSIVPFRDNMHTKVLEVDNEKRICRMLSFLEGEFMGDVEHTPKLFESFGSFLAKMDKHLANFKSHTIQARQWEWDLQYFDLNKKFIGDISNPRDRSVIIYFFEQFEEVVRPLMPDLRKQIIHNDANEWNVLVQGDEVAGIIDFGDLAHSFLINELTIAITYACYDKEEPLKWATIILQSYNAILPLRQEEVKVLYYLIAARLCTSLCNSAHAKKTNPENTYASVSEKHALKMLHKWLAINPVHAENEFRKAIGLPGLKPVSVQQLIERRLQHASKNLSLSYDQPIHMVRSAFQYMYDASGNTFLDAYNNIPHVGHSHPKVVKAGQKQMARLNTNTRYLYDELSNYAEKLLSYFPKSLNKVFFVNSGSAASDLAMRMAHHHTKAKHIMVMESGYHGNTQTSMDISDYKFNNPKGEGQKAHVIKTPLPNVYKGKYAEEQDAGVFYGKDAVRQIQNCAVPIAAFISEPIVGCAGQVPLADGYLKQVYRAIRAQNGVCISDEVQTGFGRLGEHFWGFEAQDVIPDMVVLGKPIANGHPMGAVVCTDEIASSFEQGVEFFSSFGGNPVSCAIASAVLDVIEEENLQENAREVGNYYQGLLKKLSKKYGCIGDVRGGGLFIGVEIVKDGTKDPDTKLAQYIKNEMKNSYILVSTDGPFDNVIKTKPPLCFTKINVETVINIFDEVLKTYYKKFK</sequence>
<dbReference type="Proteomes" id="UP001597476">
    <property type="component" value="Unassembled WGS sequence"/>
</dbReference>
<dbReference type="Gene3D" id="3.90.1200.10">
    <property type="match status" value="1"/>
</dbReference>
<organism evidence="5 6">
    <name type="scientific">Hyunsoonleella rubra</name>
    <dbReference type="NCBI Taxonomy" id="1737062"/>
    <lineage>
        <taxon>Bacteria</taxon>
        <taxon>Pseudomonadati</taxon>
        <taxon>Bacteroidota</taxon>
        <taxon>Flavobacteriia</taxon>
        <taxon>Flavobacteriales</taxon>
        <taxon>Flavobacteriaceae</taxon>
    </lineage>
</organism>
<evidence type="ECO:0000313" key="5">
    <source>
        <dbReference type="EMBL" id="MFD2725941.1"/>
    </source>
</evidence>
<dbReference type="InterPro" id="IPR011009">
    <property type="entry name" value="Kinase-like_dom_sf"/>
</dbReference>
<dbReference type="Gene3D" id="3.90.1150.10">
    <property type="entry name" value="Aspartate Aminotransferase, domain 1"/>
    <property type="match status" value="1"/>
</dbReference>
<proteinExistence type="inferred from homology"/>
<dbReference type="InterPro" id="IPR002575">
    <property type="entry name" value="Aminoglycoside_PTrfase"/>
</dbReference>
<keyword evidence="3" id="KW-0663">Pyridoxal phosphate</keyword>
<dbReference type="PANTHER" id="PTHR45688:SF13">
    <property type="entry name" value="ALANINE--GLYOXYLATE AMINOTRANSFERASE 2-LIKE"/>
    <property type="match status" value="1"/>
</dbReference>
<dbReference type="InterPro" id="IPR015422">
    <property type="entry name" value="PyrdxlP-dep_Trfase_small"/>
</dbReference>
<evidence type="ECO:0000256" key="1">
    <source>
        <dbReference type="ARBA" id="ARBA00001933"/>
    </source>
</evidence>
<keyword evidence="5" id="KW-0808">Transferase</keyword>